<feature type="domain" description="PARP-type" evidence="8">
    <location>
        <begin position="206"/>
        <end position="286"/>
    </location>
</feature>
<keyword evidence="4" id="KW-0862">Zinc</keyword>
<name>A0A0V0QRR2_PSEPJ</name>
<feature type="region of interest" description="Disordered" evidence="7">
    <location>
        <begin position="139"/>
        <end position="192"/>
    </location>
</feature>
<proteinExistence type="predicted"/>
<feature type="region of interest" description="Disordered" evidence="7">
    <location>
        <begin position="366"/>
        <end position="468"/>
    </location>
</feature>
<dbReference type="GO" id="GO:0008270">
    <property type="term" value="F:zinc ion binding"/>
    <property type="evidence" value="ECO:0007669"/>
    <property type="project" value="UniProtKB-KW"/>
</dbReference>
<keyword evidence="2" id="KW-0479">Metal-binding</keyword>
<keyword evidence="3" id="KW-0863">Zinc-finger</keyword>
<dbReference type="Pfam" id="PF00645">
    <property type="entry name" value="zf-PARP"/>
    <property type="match status" value="1"/>
</dbReference>
<feature type="region of interest" description="Disordered" evidence="7">
    <location>
        <begin position="1"/>
        <end position="110"/>
    </location>
</feature>
<dbReference type="InParanoid" id="A0A0V0QRR2"/>
<dbReference type="AlphaFoldDB" id="A0A0V0QRR2"/>
<keyword evidence="10" id="KW-1185">Reference proteome</keyword>
<keyword evidence="5" id="KW-0539">Nucleus</keyword>
<protein>
    <recommendedName>
        <fullName evidence="8">PARP-type domain-containing protein</fullName>
    </recommendedName>
</protein>
<evidence type="ECO:0000259" key="8">
    <source>
        <dbReference type="PROSITE" id="PS50064"/>
    </source>
</evidence>
<evidence type="ECO:0000256" key="4">
    <source>
        <dbReference type="ARBA" id="ARBA00022833"/>
    </source>
</evidence>
<feature type="compositionally biased region" description="Basic and acidic residues" evidence="7">
    <location>
        <begin position="38"/>
        <end position="47"/>
    </location>
</feature>
<evidence type="ECO:0000256" key="3">
    <source>
        <dbReference type="ARBA" id="ARBA00022771"/>
    </source>
</evidence>
<evidence type="ECO:0000313" key="10">
    <source>
        <dbReference type="Proteomes" id="UP000054937"/>
    </source>
</evidence>
<feature type="coiled-coil region" evidence="6">
    <location>
        <begin position="285"/>
        <end position="322"/>
    </location>
</feature>
<sequence length="468" mass="55634">MEKNEVYIEESDENSDNNDIDQILDDLDGIEDQYSENLDNKQQKAKEDEEDELNSSESQSFIKKENEYEKEEEKQMEESKNYKKYQQMENDEKSQQKVNNQLENMSELNSQIGEDEMAAANFYIDEAYYGEKQLIEAEKQMKQKRNRKKSRSENDNDNKNKEKSKKKKDKKDQKNQQKNKKKQKGKVEYNPDQFKPKYPYGSIIASLAKLGKGKQAVCKKCKKEIHLGNIRIGVQVTHFNMINWRHLKCFPIAQRYANYDIQKIYDLEGLNDDDQLKIIRHFQGHTNAAKEQIRLEQEKQRKKQEKLDLIQARQKIKNSQQKLDGHFTYKRIKVDVDVSNIFNENQNENEEQLIFKRMTRNRGKMQEGFYREKEMNDDIFEDDEEETQDEKQKSSGNKKLKQKNVKPQYTRQNLKYDDINQNKNKDTSSEKLSNSISEFNIDEIYESNDSLNQDNGDDNDSLKQEQSN</sequence>
<dbReference type="SUPFAM" id="SSF57716">
    <property type="entry name" value="Glucocorticoid receptor-like (DNA-binding domain)"/>
    <property type="match status" value="1"/>
</dbReference>
<comment type="subcellular location">
    <subcellularLocation>
        <location evidence="1">Nucleus</location>
    </subcellularLocation>
</comment>
<reference evidence="9 10" key="1">
    <citation type="journal article" date="2015" name="Sci. Rep.">
        <title>Genome of the facultative scuticociliatosis pathogen Pseudocohnilembus persalinus provides insight into its virulence through horizontal gene transfer.</title>
        <authorList>
            <person name="Xiong J."/>
            <person name="Wang G."/>
            <person name="Cheng J."/>
            <person name="Tian M."/>
            <person name="Pan X."/>
            <person name="Warren A."/>
            <person name="Jiang C."/>
            <person name="Yuan D."/>
            <person name="Miao W."/>
        </authorList>
    </citation>
    <scope>NUCLEOTIDE SEQUENCE [LARGE SCALE GENOMIC DNA]</scope>
    <source>
        <strain evidence="9">36N120E</strain>
    </source>
</reference>
<feature type="compositionally biased region" description="Basic and acidic residues" evidence="7">
    <location>
        <begin position="414"/>
        <end position="429"/>
    </location>
</feature>
<evidence type="ECO:0000256" key="7">
    <source>
        <dbReference type="SAM" id="MobiDB-lite"/>
    </source>
</evidence>
<dbReference type="SMART" id="SM01336">
    <property type="entry name" value="zf-PARP"/>
    <property type="match status" value="1"/>
</dbReference>
<evidence type="ECO:0000256" key="1">
    <source>
        <dbReference type="ARBA" id="ARBA00004123"/>
    </source>
</evidence>
<feature type="compositionally biased region" description="Acidic residues" evidence="7">
    <location>
        <begin position="377"/>
        <end position="388"/>
    </location>
</feature>
<evidence type="ECO:0000256" key="6">
    <source>
        <dbReference type="SAM" id="Coils"/>
    </source>
</evidence>
<dbReference type="EMBL" id="LDAU01000110">
    <property type="protein sequence ID" value="KRX04892.1"/>
    <property type="molecule type" value="Genomic_DNA"/>
</dbReference>
<accession>A0A0V0QRR2</accession>
<dbReference type="GO" id="GO:0003677">
    <property type="term" value="F:DNA binding"/>
    <property type="evidence" value="ECO:0007669"/>
    <property type="project" value="InterPro"/>
</dbReference>
<comment type="caution">
    <text evidence="9">The sequence shown here is derived from an EMBL/GenBank/DDBJ whole genome shotgun (WGS) entry which is preliminary data.</text>
</comment>
<evidence type="ECO:0000313" key="9">
    <source>
        <dbReference type="EMBL" id="KRX04892.1"/>
    </source>
</evidence>
<organism evidence="9 10">
    <name type="scientific">Pseudocohnilembus persalinus</name>
    <name type="common">Ciliate</name>
    <dbReference type="NCBI Taxonomy" id="266149"/>
    <lineage>
        <taxon>Eukaryota</taxon>
        <taxon>Sar</taxon>
        <taxon>Alveolata</taxon>
        <taxon>Ciliophora</taxon>
        <taxon>Intramacronucleata</taxon>
        <taxon>Oligohymenophorea</taxon>
        <taxon>Scuticociliatia</taxon>
        <taxon>Philasterida</taxon>
        <taxon>Pseudocohnilembidae</taxon>
        <taxon>Pseudocohnilembus</taxon>
    </lineage>
</organism>
<feature type="compositionally biased region" description="Polar residues" evidence="7">
    <location>
        <begin position="96"/>
        <end position="110"/>
    </location>
</feature>
<dbReference type="GO" id="GO:0005634">
    <property type="term" value="C:nucleus"/>
    <property type="evidence" value="ECO:0007669"/>
    <property type="project" value="UniProtKB-SubCell"/>
</dbReference>
<feature type="compositionally biased region" description="Basic and acidic residues" evidence="7">
    <location>
        <begin position="151"/>
        <end position="161"/>
    </location>
</feature>
<feature type="compositionally biased region" description="Basic and acidic residues" evidence="7">
    <location>
        <begin position="62"/>
        <end position="81"/>
    </location>
</feature>
<dbReference type="Proteomes" id="UP000054937">
    <property type="component" value="Unassembled WGS sequence"/>
</dbReference>
<dbReference type="PROSITE" id="PS50064">
    <property type="entry name" value="ZF_PARP_2"/>
    <property type="match status" value="1"/>
</dbReference>
<evidence type="ECO:0000256" key="5">
    <source>
        <dbReference type="ARBA" id="ARBA00023242"/>
    </source>
</evidence>
<evidence type="ECO:0000256" key="2">
    <source>
        <dbReference type="ARBA" id="ARBA00022723"/>
    </source>
</evidence>
<dbReference type="Gene3D" id="3.30.1740.10">
    <property type="entry name" value="Zinc finger, PARP-type"/>
    <property type="match status" value="1"/>
</dbReference>
<keyword evidence="6" id="KW-0175">Coiled coil</keyword>
<feature type="compositionally biased region" description="Acidic residues" evidence="7">
    <location>
        <begin position="7"/>
        <end position="34"/>
    </location>
</feature>
<dbReference type="InterPro" id="IPR036957">
    <property type="entry name" value="Znf_PARP_sf"/>
</dbReference>
<gene>
    <name evidence="9" type="ORF">PPERSA_06526</name>
</gene>
<dbReference type="InterPro" id="IPR001510">
    <property type="entry name" value="Znf_PARP"/>
</dbReference>